<gene>
    <name evidence="2" type="ORF">ECRASSUSDP1_LOCUS26858</name>
</gene>
<sequence>MWNLTKDQLIKSADAAKSSKKRCINSNGNLLNSKAQDIDEFTIPAESDIVIQSPQRKPPSRLLGSNENSLHCTMHPHEAKNKLLTDKGQIREGNKRRFLEDIQVDHLRRKVSKEDKSDMNLGKNNQICRVKDMKKINTFKSSTQEDIQFLLKLIKHRSNSPSKARLADHDYKVRDEVSSSQADLANQRKENEVTEKKESGYMFTFN</sequence>
<dbReference type="Proteomes" id="UP001295684">
    <property type="component" value="Unassembled WGS sequence"/>
</dbReference>
<proteinExistence type="predicted"/>
<evidence type="ECO:0000313" key="3">
    <source>
        <dbReference type="Proteomes" id="UP001295684"/>
    </source>
</evidence>
<evidence type="ECO:0000313" key="2">
    <source>
        <dbReference type="EMBL" id="CAI2385302.1"/>
    </source>
</evidence>
<reference evidence="2" key="1">
    <citation type="submission" date="2023-07" db="EMBL/GenBank/DDBJ databases">
        <authorList>
            <consortium name="AG Swart"/>
            <person name="Singh M."/>
            <person name="Singh A."/>
            <person name="Seah K."/>
            <person name="Emmerich C."/>
        </authorList>
    </citation>
    <scope>NUCLEOTIDE SEQUENCE</scope>
    <source>
        <strain evidence="2">DP1</strain>
    </source>
</reference>
<name>A0AAD1Y639_EUPCR</name>
<keyword evidence="3" id="KW-1185">Reference proteome</keyword>
<dbReference type="AlphaFoldDB" id="A0AAD1Y639"/>
<evidence type="ECO:0000256" key="1">
    <source>
        <dbReference type="SAM" id="MobiDB-lite"/>
    </source>
</evidence>
<accession>A0AAD1Y639</accession>
<dbReference type="EMBL" id="CAMPGE010027691">
    <property type="protein sequence ID" value="CAI2385302.1"/>
    <property type="molecule type" value="Genomic_DNA"/>
</dbReference>
<feature type="region of interest" description="Disordered" evidence="1">
    <location>
        <begin position="177"/>
        <end position="206"/>
    </location>
</feature>
<feature type="compositionally biased region" description="Basic and acidic residues" evidence="1">
    <location>
        <begin position="186"/>
        <end position="199"/>
    </location>
</feature>
<organism evidence="2 3">
    <name type="scientific">Euplotes crassus</name>
    <dbReference type="NCBI Taxonomy" id="5936"/>
    <lineage>
        <taxon>Eukaryota</taxon>
        <taxon>Sar</taxon>
        <taxon>Alveolata</taxon>
        <taxon>Ciliophora</taxon>
        <taxon>Intramacronucleata</taxon>
        <taxon>Spirotrichea</taxon>
        <taxon>Hypotrichia</taxon>
        <taxon>Euplotida</taxon>
        <taxon>Euplotidae</taxon>
        <taxon>Moneuplotes</taxon>
    </lineage>
</organism>
<protein>
    <submittedName>
        <fullName evidence="2">Uncharacterized protein</fullName>
    </submittedName>
</protein>
<comment type="caution">
    <text evidence="2">The sequence shown here is derived from an EMBL/GenBank/DDBJ whole genome shotgun (WGS) entry which is preliminary data.</text>
</comment>